<dbReference type="GO" id="GO:0004222">
    <property type="term" value="F:metalloendopeptidase activity"/>
    <property type="evidence" value="ECO:0007669"/>
    <property type="project" value="InterPro"/>
</dbReference>
<evidence type="ECO:0000259" key="8">
    <source>
        <dbReference type="Pfam" id="PF01435"/>
    </source>
</evidence>
<dbReference type="Proteomes" id="UP000053244">
    <property type="component" value="Unassembled WGS sequence"/>
</dbReference>
<protein>
    <recommendedName>
        <fullName evidence="8">Peptidase M48 domain-containing protein</fullName>
    </recommendedName>
</protein>
<feature type="transmembrane region" description="Helical" evidence="7">
    <location>
        <begin position="196"/>
        <end position="215"/>
    </location>
</feature>
<proteinExistence type="predicted"/>
<feature type="transmembrane region" description="Helical" evidence="7">
    <location>
        <begin position="393"/>
        <end position="414"/>
    </location>
</feature>
<evidence type="ECO:0000256" key="4">
    <source>
        <dbReference type="ARBA" id="ARBA00022801"/>
    </source>
</evidence>
<evidence type="ECO:0000256" key="1">
    <source>
        <dbReference type="ARBA" id="ARBA00001947"/>
    </source>
</evidence>
<keyword evidence="7" id="KW-0472">Membrane</keyword>
<feature type="transmembrane region" description="Helical" evidence="7">
    <location>
        <begin position="288"/>
        <end position="309"/>
    </location>
</feature>
<evidence type="ECO:0000313" key="10">
    <source>
        <dbReference type="Proteomes" id="UP000053244"/>
    </source>
</evidence>
<keyword evidence="3" id="KW-0479">Metal-binding</keyword>
<sequence>MPRFVTVGLSTVAAAMFAGHWFLGLRAGTGGRCAAATDFTGCASLALGLEARAVLAGPAVLLAVAVLIYFGRPALIRLRRHGPLPPDGAMGREIRARAAAAGLSRPPRPEVRGAGEMFVYGAWPPYRLVVPLESTVSAIKGSPRDSALLAHELGHARTGDATRYGATMACWYASLLVVVVPVAVDAWRLAGPGQVVAPQLTWRLLAVTGMLALAVRSANRAREFEADARALRDDPAARAPVGADRTPALIAAIGNGTHGPLRIAPSPRRRLAVLAEPALLSRPALTGVLVAGAGAGLLGTELALLVELAFPGDAWTAYLVAALLTAVPAIGGLGLPAGLRWWHAAGLGAVFGGGLLIGTQLAPRASADWWAAFPTAGGRAAQLDLTAAAPATAVVVAGAALLLGVGVAGWAAAVGARPVRVLPAGVPLLGVPLAMVLLAVRLAASSGWSPAVLAATLLTPARVVPLVVVLTVAMLALLGVGAGAGRTARAVRVAVLSGLWSALVLVAVVPWSYRKGVEPQPADGARWDAIAPPPTGNPVYACLWIHRLGPAGLPGPAEPGGLQWVGGYLTRTEDPVLRQAGQSLTDPASSGQALLLILARCDSVLSVAGGPLPKAS</sequence>
<feature type="transmembrane region" description="Helical" evidence="7">
    <location>
        <begin position="51"/>
        <end position="70"/>
    </location>
</feature>
<dbReference type="AlphaFoldDB" id="A0A0X3UNX4"/>
<comment type="caution">
    <text evidence="9">The sequence shown here is derived from an EMBL/GenBank/DDBJ whole genome shotgun (WGS) entry which is preliminary data.</text>
</comment>
<name>A0A0X3UNX4_9ACTN</name>
<dbReference type="InterPro" id="IPR001915">
    <property type="entry name" value="Peptidase_M48"/>
</dbReference>
<gene>
    <name evidence="9" type="ORF">ADL15_16810</name>
</gene>
<keyword evidence="5" id="KW-0862">Zinc</keyword>
<dbReference type="GO" id="GO:0046872">
    <property type="term" value="F:metal ion binding"/>
    <property type="evidence" value="ECO:0007669"/>
    <property type="project" value="UniProtKB-KW"/>
</dbReference>
<dbReference type="Pfam" id="PF01435">
    <property type="entry name" value="Peptidase_M48"/>
    <property type="match status" value="1"/>
</dbReference>
<accession>A0A0X3UNX4</accession>
<feature type="transmembrane region" description="Helical" evidence="7">
    <location>
        <begin position="342"/>
        <end position="362"/>
    </location>
</feature>
<dbReference type="GO" id="GO:0006508">
    <property type="term" value="P:proteolysis"/>
    <property type="evidence" value="ECO:0007669"/>
    <property type="project" value="UniProtKB-KW"/>
</dbReference>
<feature type="domain" description="Peptidase M48" evidence="8">
    <location>
        <begin position="97"/>
        <end position="232"/>
    </location>
</feature>
<evidence type="ECO:0000256" key="2">
    <source>
        <dbReference type="ARBA" id="ARBA00022670"/>
    </source>
</evidence>
<keyword evidence="4" id="KW-0378">Hydrolase</keyword>
<organism evidence="9 10">
    <name type="scientific">Actinoplanes awajinensis subsp. mycoplanecinus</name>
    <dbReference type="NCBI Taxonomy" id="135947"/>
    <lineage>
        <taxon>Bacteria</taxon>
        <taxon>Bacillati</taxon>
        <taxon>Actinomycetota</taxon>
        <taxon>Actinomycetes</taxon>
        <taxon>Micromonosporales</taxon>
        <taxon>Micromonosporaceae</taxon>
        <taxon>Actinoplanes</taxon>
    </lineage>
</organism>
<keyword evidence="6" id="KW-0482">Metalloprotease</keyword>
<keyword evidence="7" id="KW-1133">Transmembrane helix</keyword>
<evidence type="ECO:0000256" key="5">
    <source>
        <dbReference type="ARBA" id="ARBA00022833"/>
    </source>
</evidence>
<keyword evidence="7" id="KW-0812">Transmembrane</keyword>
<feature type="transmembrane region" description="Helical" evidence="7">
    <location>
        <begin position="463"/>
        <end position="481"/>
    </location>
</feature>
<reference evidence="9 10" key="1">
    <citation type="submission" date="2015-10" db="EMBL/GenBank/DDBJ databases">
        <authorList>
            <person name="Gilbert D.G."/>
        </authorList>
    </citation>
    <scope>NUCLEOTIDE SEQUENCE [LARGE SCALE GENOMIC DNA]</scope>
    <source>
        <strain evidence="9 10">NRRL B-16712</strain>
    </source>
</reference>
<feature type="transmembrane region" description="Helical" evidence="7">
    <location>
        <begin position="493"/>
        <end position="513"/>
    </location>
</feature>
<feature type="transmembrane region" description="Helical" evidence="7">
    <location>
        <begin position="315"/>
        <end position="335"/>
    </location>
</feature>
<keyword evidence="2" id="KW-0645">Protease</keyword>
<evidence type="ECO:0000256" key="7">
    <source>
        <dbReference type="SAM" id="Phobius"/>
    </source>
</evidence>
<evidence type="ECO:0000256" key="6">
    <source>
        <dbReference type="ARBA" id="ARBA00023049"/>
    </source>
</evidence>
<keyword evidence="10" id="KW-1185">Reference proteome</keyword>
<evidence type="ECO:0000313" key="9">
    <source>
        <dbReference type="EMBL" id="KUL34293.1"/>
    </source>
</evidence>
<comment type="cofactor">
    <cofactor evidence="1">
        <name>Zn(2+)</name>
        <dbReference type="ChEBI" id="CHEBI:29105"/>
    </cofactor>
</comment>
<feature type="transmembrane region" description="Helical" evidence="7">
    <location>
        <begin position="421"/>
        <end position="443"/>
    </location>
</feature>
<feature type="transmembrane region" description="Helical" evidence="7">
    <location>
        <begin position="164"/>
        <end position="184"/>
    </location>
</feature>
<dbReference type="EMBL" id="LLZH01000122">
    <property type="protein sequence ID" value="KUL34293.1"/>
    <property type="molecule type" value="Genomic_DNA"/>
</dbReference>
<evidence type="ECO:0000256" key="3">
    <source>
        <dbReference type="ARBA" id="ARBA00022723"/>
    </source>
</evidence>
<dbReference type="RefSeq" id="WP_067691307.1">
    <property type="nucleotide sequence ID" value="NZ_LLZH01000122.1"/>
</dbReference>